<keyword evidence="1" id="KW-0853">WD repeat</keyword>
<dbReference type="GO" id="GO:0030687">
    <property type="term" value="C:preribosome, large subunit precursor"/>
    <property type="evidence" value="ECO:0007669"/>
    <property type="project" value="TreeGrafter"/>
</dbReference>
<sequence length="386" mass="43707">MITSDPFNIFVGGLSGVFKGVTANLSKGIHNIKNLENLKDIVARNEVTFLNWGNKEETEILIGYADQTIKIYDLESRQFTFKKKLISGKGEIRGVFKYNGNLTTAVESGIISSWSEEVKRKEGEITFKIDTGGSLCVMRSSPENINLIATGGKENDLKLWDLETQKQTFNAKNVRPDELQLRVPVWVSDLVFMPNSEQVAVSTRYGHVRLYDPTTSTRRPVIQVTVPDQALTCISTAPKDKHVLVGSGTGHMFLVDLRKGILLNHFKGFVGGIRQIACPKTEPYVLSVALDRHLRIHNLNTKQLIYKEYLQSRLSTLLIKSDFSLIKKEIDDEYELSVKKKDINCESDEEYDALFENMEVISEKETKTKNNKVTTKEGKIKRLKTR</sequence>
<dbReference type="PROSITE" id="PS50082">
    <property type="entry name" value="WD_REPEATS_2"/>
    <property type="match status" value="1"/>
</dbReference>
<proteinExistence type="predicted"/>
<reference evidence="3" key="1">
    <citation type="submission" date="2015-12" db="EMBL/GenBank/DDBJ databases">
        <title>De novo transcriptome assembly of four potential Pierce s Disease insect vectors from Arizona vineyards.</title>
        <authorList>
            <person name="Tassone E.E."/>
        </authorList>
    </citation>
    <scope>NUCLEOTIDE SEQUENCE</scope>
</reference>
<feature type="region of interest" description="Disordered" evidence="2">
    <location>
        <begin position="366"/>
        <end position="386"/>
    </location>
</feature>
<organism evidence="3">
    <name type="scientific">Clastoptera arizonana</name>
    <name type="common">Arizona spittle bug</name>
    <dbReference type="NCBI Taxonomy" id="38151"/>
    <lineage>
        <taxon>Eukaryota</taxon>
        <taxon>Metazoa</taxon>
        <taxon>Ecdysozoa</taxon>
        <taxon>Arthropoda</taxon>
        <taxon>Hexapoda</taxon>
        <taxon>Insecta</taxon>
        <taxon>Pterygota</taxon>
        <taxon>Neoptera</taxon>
        <taxon>Paraneoptera</taxon>
        <taxon>Hemiptera</taxon>
        <taxon>Auchenorrhyncha</taxon>
        <taxon>Cercopoidea</taxon>
        <taxon>Clastopteridae</taxon>
        <taxon>Clastoptera</taxon>
    </lineage>
</organism>
<dbReference type="PANTHER" id="PTHR16038">
    <property type="entry name" value="NOP SEVEN ASSOCIATED PROTEIN 1"/>
    <property type="match status" value="1"/>
</dbReference>
<dbReference type="PANTHER" id="PTHR16038:SF4">
    <property type="entry name" value="WD REPEAT-CONTAINING PROTEIN 74"/>
    <property type="match status" value="1"/>
</dbReference>
<evidence type="ECO:0000256" key="1">
    <source>
        <dbReference type="PROSITE-ProRule" id="PRU00221"/>
    </source>
</evidence>
<gene>
    <name evidence="3" type="ORF">g.3328</name>
</gene>
<accession>A0A1B6CVN9</accession>
<protein>
    <submittedName>
        <fullName evidence="3">Uncharacterized protein</fullName>
    </submittedName>
</protein>
<feature type="compositionally biased region" description="Basic and acidic residues" evidence="2">
    <location>
        <begin position="366"/>
        <end position="380"/>
    </location>
</feature>
<dbReference type="Gene3D" id="2.130.10.10">
    <property type="entry name" value="YVTN repeat-like/Quinoprotein amine dehydrogenase"/>
    <property type="match status" value="2"/>
</dbReference>
<name>A0A1B6CVN9_9HEMI</name>
<dbReference type="InterPro" id="IPR036322">
    <property type="entry name" value="WD40_repeat_dom_sf"/>
</dbReference>
<evidence type="ECO:0000256" key="2">
    <source>
        <dbReference type="SAM" id="MobiDB-lite"/>
    </source>
</evidence>
<dbReference type="GO" id="GO:0042273">
    <property type="term" value="P:ribosomal large subunit biogenesis"/>
    <property type="evidence" value="ECO:0007669"/>
    <property type="project" value="InterPro"/>
</dbReference>
<dbReference type="InterPro" id="IPR001680">
    <property type="entry name" value="WD40_rpt"/>
</dbReference>
<feature type="repeat" description="WD" evidence="1">
    <location>
        <begin position="146"/>
        <end position="170"/>
    </location>
</feature>
<evidence type="ECO:0000313" key="3">
    <source>
        <dbReference type="EMBL" id="JAS17454.1"/>
    </source>
</evidence>
<dbReference type="EMBL" id="GEDC01019844">
    <property type="protein sequence ID" value="JAS17454.1"/>
    <property type="molecule type" value="Transcribed_RNA"/>
</dbReference>
<dbReference type="SMART" id="SM00320">
    <property type="entry name" value="WD40"/>
    <property type="match status" value="5"/>
</dbReference>
<dbReference type="SUPFAM" id="SSF50978">
    <property type="entry name" value="WD40 repeat-like"/>
    <property type="match status" value="1"/>
</dbReference>
<dbReference type="InterPro" id="IPR015943">
    <property type="entry name" value="WD40/YVTN_repeat-like_dom_sf"/>
</dbReference>
<dbReference type="InterPro" id="IPR037379">
    <property type="entry name" value="WDR74/Nsa1"/>
</dbReference>
<dbReference type="GO" id="GO:0005730">
    <property type="term" value="C:nucleolus"/>
    <property type="evidence" value="ECO:0007669"/>
    <property type="project" value="InterPro"/>
</dbReference>
<dbReference type="AlphaFoldDB" id="A0A1B6CVN9"/>